<dbReference type="InterPro" id="IPR041489">
    <property type="entry name" value="PDZ_6"/>
</dbReference>
<dbReference type="AlphaFoldDB" id="A0A210PFW9"/>
<dbReference type="OrthoDB" id="72325at2759"/>
<evidence type="ECO:0000256" key="1">
    <source>
        <dbReference type="ARBA" id="ARBA00005256"/>
    </source>
</evidence>
<dbReference type="SUPFAM" id="SSF50156">
    <property type="entry name" value="PDZ domain-like"/>
    <property type="match status" value="1"/>
</dbReference>
<evidence type="ECO:0000313" key="6">
    <source>
        <dbReference type="EMBL" id="OWF35346.1"/>
    </source>
</evidence>
<gene>
    <name evidence="6" type="ORF">KP79_PYT03914</name>
</gene>
<keyword evidence="7" id="KW-1185">Reference proteome</keyword>
<evidence type="ECO:0000259" key="5">
    <source>
        <dbReference type="Pfam" id="PF18265"/>
    </source>
</evidence>
<evidence type="ECO:0000259" key="4">
    <source>
        <dbReference type="Pfam" id="PF17820"/>
    </source>
</evidence>
<feature type="domain" description="Nas2 N-terminal" evidence="5">
    <location>
        <begin position="9"/>
        <end position="87"/>
    </location>
</feature>
<dbReference type="PANTHER" id="PTHR12651:SF1">
    <property type="entry name" value="26S PROTEASOME NON-ATPASE REGULATORY SUBUNIT 9"/>
    <property type="match status" value="1"/>
</dbReference>
<keyword evidence="2" id="KW-0143">Chaperone</keyword>
<proteinExistence type="inferred from homology"/>
<dbReference type="EMBL" id="NEDP02076732">
    <property type="protein sequence ID" value="OWF35346.1"/>
    <property type="molecule type" value="Genomic_DNA"/>
</dbReference>
<dbReference type="GO" id="GO:0005634">
    <property type="term" value="C:nucleus"/>
    <property type="evidence" value="ECO:0007669"/>
    <property type="project" value="TreeGrafter"/>
</dbReference>
<sequence>MAASMENMNRLMKRKTDLEAEIKALNDVLDSQQGVGLKEPLVDEEGFPRADIDVYSVRHSRHQVICLQNDHKVLMTEIEEELYKIHAEARKQKGEAMDTDDDQSVQSHSLAERLSPFTEVDRVDEGSPASEAGLKVGDSIVQFGSITASKFQSLLNIASVVQHSKDIIDPDTVGVLMFNKASRQTRFNCNLNSERS</sequence>
<feature type="coiled-coil region" evidence="3">
    <location>
        <begin position="1"/>
        <end position="35"/>
    </location>
</feature>
<dbReference type="STRING" id="6573.A0A210PFW9"/>
<dbReference type="Gene3D" id="2.30.42.10">
    <property type="match status" value="1"/>
</dbReference>
<evidence type="ECO:0000256" key="2">
    <source>
        <dbReference type="ARBA" id="ARBA00023186"/>
    </source>
</evidence>
<evidence type="ECO:0000256" key="3">
    <source>
        <dbReference type="SAM" id="Coils"/>
    </source>
</evidence>
<comment type="caution">
    <text evidence="6">The sequence shown here is derived from an EMBL/GenBank/DDBJ whole genome shotgun (WGS) entry which is preliminary data.</text>
</comment>
<dbReference type="Pfam" id="PF17820">
    <property type="entry name" value="PDZ_6"/>
    <property type="match status" value="1"/>
</dbReference>
<dbReference type="PANTHER" id="PTHR12651">
    <property type="entry name" value="26S PROTEASOME NON-ATPASE REGULATORY SUBUNIT 9"/>
    <property type="match status" value="1"/>
</dbReference>
<dbReference type="Gene3D" id="6.10.140.1710">
    <property type="match status" value="1"/>
</dbReference>
<dbReference type="Pfam" id="PF18265">
    <property type="entry name" value="Nas2_N"/>
    <property type="match status" value="1"/>
</dbReference>
<dbReference type="GO" id="GO:0000502">
    <property type="term" value="C:proteasome complex"/>
    <property type="evidence" value="ECO:0007669"/>
    <property type="project" value="UniProtKB-KW"/>
</dbReference>
<feature type="domain" description="PDZ" evidence="4">
    <location>
        <begin position="120"/>
        <end position="162"/>
    </location>
</feature>
<keyword evidence="6" id="KW-0647">Proteasome</keyword>
<name>A0A210PFW9_MIZYE</name>
<dbReference type="InterPro" id="IPR036034">
    <property type="entry name" value="PDZ_sf"/>
</dbReference>
<accession>A0A210PFW9</accession>
<dbReference type="InterPro" id="IPR040815">
    <property type="entry name" value="Nas2_N"/>
</dbReference>
<evidence type="ECO:0000313" key="7">
    <source>
        <dbReference type="Proteomes" id="UP000242188"/>
    </source>
</evidence>
<dbReference type="Proteomes" id="UP000242188">
    <property type="component" value="Unassembled WGS sequence"/>
</dbReference>
<dbReference type="GO" id="GO:0070682">
    <property type="term" value="P:proteasome regulatory particle assembly"/>
    <property type="evidence" value="ECO:0007669"/>
    <property type="project" value="InterPro"/>
</dbReference>
<comment type="similarity">
    <text evidence="1">Belongs to the proteasome subunit p27 family.</text>
</comment>
<dbReference type="InterPro" id="IPR035269">
    <property type="entry name" value="PSMD9"/>
</dbReference>
<dbReference type="GO" id="GO:0005737">
    <property type="term" value="C:cytoplasm"/>
    <property type="evidence" value="ECO:0007669"/>
    <property type="project" value="TreeGrafter"/>
</dbReference>
<organism evidence="6 7">
    <name type="scientific">Mizuhopecten yessoensis</name>
    <name type="common">Japanese scallop</name>
    <name type="synonym">Patinopecten yessoensis</name>
    <dbReference type="NCBI Taxonomy" id="6573"/>
    <lineage>
        <taxon>Eukaryota</taxon>
        <taxon>Metazoa</taxon>
        <taxon>Spiralia</taxon>
        <taxon>Lophotrochozoa</taxon>
        <taxon>Mollusca</taxon>
        <taxon>Bivalvia</taxon>
        <taxon>Autobranchia</taxon>
        <taxon>Pteriomorphia</taxon>
        <taxon>Pectinida</taxon>
        <taxon>Pectinoidea</taxon>
        <taxon>Pectinidae</taxon>
        <taxon>Mizuhopecten</taxon>
    </lineage>
</organism>
<keyword evidence="3" id="KW-0175">Coiled coil</keyword>
<protein>
    <submittedName>
        <fullName evidence="6">26S proteasome non-ATPase regulatory subunit 9</fullName>
    </submittedName>
</protein>
<reference evidence="6 7" key="1">
    <citation type="journal article" date="2017" name="Nat. Ecol. Evol.">
        <title>Scallop genome provides insights into evolution of bilaterian karyotype and development.</title>
        <authorList>
            <person name="Wang S."/>
            <person name="Zhang J."/>
            <person name="Jiao W."/>
            <person name="Li J."/>
            <person name="Xun X."/>
            <person name="Sun Y."/>
            <person name="Guo X."/>
            <person name="Huan P."/>
            <person name="Dong B."/>
            <person name="Zhang L."/>
            <person name="Hu X."/>
            <person name="Sun X."/>
            <person name="Wang J."/>
            <person name="Zhao C."/>
            <person name="Wang Y."/>
            <person name="Wang D."/>
            <person name="Huang X."/>
            <person name="Wang R."/>
            <person name="Lv J."/>
            <person name="Li Y."/>
            <person name="Zhang Z."/>
            <person name="Liu B."/>
            <person name="Lu W."/>
            <person name="Hui Y."/>
            <person name="Liang J."/>
            <person name="Zhou Z."/>
            <person name="Hou R."/>
            <person name="Li X."/>
            <person name="Liu Y."/>
            <person name="Li H."/>
            <person name="Ning X."/>
            <person name="Lin Y."/>
            <person name="Zhao L."/>
            <person name="Xing Q."/>
            <person name="Dou J."/>
            <person name="Li Y."/>
            <person name="Mao J."/>
            <person name="Guo H."/>
            <person name="Dou H."/>
            <person name="Li T."/>
            <person name="Mu C."/>
            <person name="Jiang W."/>
            <person name="Fu Q."/>
            <person name="Fu X."/>
            <person name="Miao Y."/>
            <person name="Liu J."/>
            <person name="Yu Q."/>
            <person name="Li R."/>
            <person name="Liao H."/>
            <person name="Li X."/>
            <person name="Kong Y."/>
            <person name="Jiang Z."/>
            <person name="Chourrout D."/>
            <person name="Li R."/>
            <person name="Bao Z."/>
        </authorList>
    </citation>
    <scope>NUCLEOTIDE SEQUENCE [LARGE SCALE GENOMIC DNA]</scope>
    <source>
        <strain evidence="6 7">PY_sf001</strain>
    </source>
</reference>